<dbReference type="EMBL" id="JAARZA010000003">
    <property type="protein sequence ID" value="MBC2240549.1"/>
    <property type="molecule type" value="Genomic_DNA"/>
</dbReference>
<dbReference type="InterPro" id="IPR036390">
    <property type="entry name" value="WH_DNA-bd_sf"/>
</dbReference>
<dbReference type="Proteomes" id="UP000553016">
    <property type="component" value="Unassembled WGS sequence"/>
</dbReference>
<dbReference type="InterPro" id="IPR012318">
    <property type="entry name" value="HTH_CRP"/>
</dbReference>
<dbReference type="Gene3D" id="1.10.10.10">
    <property type="entry name" value="Winged helix-like DNA-binding domain superfamily/Winged helix DNA-binding domain"/>
    <property type="match status" value="1"/>
</dbReference>
<dbReference type="AlphaFoldDB" id="A0A7X0XII4"/>
<dbReference type="EMBL" id="JAARRW010000002">
    <property type="protein sequence ID" value="MBC1561635.1"/>
    <property type="molecule type" value="Genomic_DNA"/>
</dbReference>
<organism evidence="2 5">
    <name type="scientific">Listeria booriae</name>
    <dbReference type="NCBI Taxonomy" id="1552123"/>
    <lineage>
        <taxon>Bacteria</taxon>
        <taxon>Bacillati</taxon>
        <taxon>Bacillota</taxon>
        <taxon>Bacilli</taxon>
        <taxon>Bacillales</taxon>
        <taxon>Listeriaceae</taxon>
        <taxon>Listeria</taxon>
    </lineage>
</organism>
<evidence type="ECO:0000313" key="4">
    <source>
        <dbReference type="EMBL" id="MBC2243088.1"/>
    </source>
</evidence>
<evidence type="ECO:0000313" key="6">
    <source>
        <dbReference type="Proteomes" id="UP000550367"/>
    </source>
</evidence>
<evidence type="ECO:0000313" key="2">
    <source>
        <dbReference type="EMBL" id="MBC1561635.1"/>
    </source>
</evidence>
<dbReference type="RefSeq" id="WP_185429027.1">
    <property type="nucleotide sequence ID" value="NZ_JAARRW010000002.1"/>
</dbReference>
<dbReference type="Proteomes" id="UP000541955">
    <property type="component" value="Unassembled WGS sequence"/>
</dbReference>
<dbReference type="InterPro" id="IPR036388">
    <property type="entry name" value="WH-like_DNA-bd_sf"/>
</dbReference>
<evidence type="ECO:0000313" key="5">
    <source>
        <dbReference type="Proteomes" id="UP000541955"/>
    </source>
</evidence>
<evidence type="ECO:0000259" key="1">
    <source>
        <dbReference type="Pfam" id="PF13545"/>
    </source>
</evidence>
<evidence type="ECO:0000313" key="7">
    <source>
        <dbReference type="Proteomes" id="UP000553016"/>
    </source>
</evidence>
<protein>
    <submittedName>
        <fullName evidence="2">Crp/Fnr family transcriptional regulator</fullName>
    </submittedName>
</protein>
<dbReference type="GO" id="GO:0006355">
    <property type="term" value="P:regulation of DNA-templated transcription"/>
    <property type="evidence" value="ECO:0007669"/>
    <property type="project" value="InterPro"/>
</dbReference>
<evidence type="ECO:0000313" key="3">
    <source>
        <dbReference type="EMBL" id="MBC2240549.1"/>
    </source>
</evidence>
<reference evidence="5 6" key="1">
    <citation type="submission" date="2020-03" db="EMBL/GenBank/DDBJ databases">
        <title>Soil Listeria distribution.</title>
        <authorList>
            <person name="Liao J."/>
            <person name="Wiedmann M."/>
        </authorList>
    </citation>
    <scope>NUCLEOTIDE SEQUENCE [LARGE SCALE GENOMIC DNA]</scope>
    <source>
        <strain evidence="3 7">FSL L7-0149</strain>
        <strain evidence="4 6">FSL L7-0153</strain>
        <strain evidence="2 5">FSL L7-1387</strain>
    </source>
</reference>
<dbReference type="Proteomes" id="UP000550367">
    <property type="component" value="Unassembled WGS sequence"/>
</dbReference>
<comment type="caution">
    <text evidence="2">The sequence shown here is derived from an EMBL/GenBank/DDBJ whole genome shotgun (WGS) entry which is preliminary data.</text>
</comment>
<dbReference type="EMBL" id="JAARYY010000002">
    <property type="protein sequence ID" value="MBC2243088.1"/>
    <property type="molecule type" value="Genomic_DNA"/>
</dbReference>
<dbReference type="SUPFAM" id="SSF46785">
    <property type="entry name" value="Winged helix' DNA-binding domain"/>
    <property type="match status" value="1"/>
</dbReference>
<sequence length="185" mass="20393">MKIESLEQSDVSVKYAKKAIISTVDASFIIESGYVAVLNVEGDVIDFLGAGSEMVQVDSLVSHSFEVISNELHVTKYDGGTVAVNETSTNSVSKEVLIQLPTEQRVSQALFQLGMRYGGETGDPTLIRFPRAINKGRIAQYTNLNPNTVTKVLKKLQVEGVLYNTRREMHMNIIELELKVASISQ</sequence>
<gene>
    <name evidence="2" type="ORF">HB902_06100</name>
    <name evidence="4" type="ORF">HCB25_03345</name>
    <name evidence="3" type="ORF">HCB35_08660</name>
</gene>
<feature type="domain" description="HTH crp-type" evidence="1">
    <location>
        <begin position="104"/>
        <end position="168"/>
    </location>
</feature>
<dbReference type="Pfam" id="PF13545">
    <property type="entry name" value="HTH_Crp_2"/>
    <property type="match status" value="1"/>
</dbReference>
<proteinExistence type="predicted"/>
<dbReference type="GO" id="GO:0003677">
    <property type="term" value="F:DNA binding"/>
    <property type="evidence" value="ECO:0007669"/>
    <property type="project" value="InterPro"/>
</dbReference>
<accession>A0A7X0XII4</accession>
<name>A0A7X0XII4_9LIST</name>